<dbReference type="EMBL" id="JALJOV010000151">
    <property type="protein sequence ID" value="KAK9866564.1"/>
    <property type="molecule type" value="Genomic_DNA"/>
</dbReference>
<accession>A0AAW1TDW5</accession>
<comment type="caution">
    <text evidence="1">The sequence shown here is derived from an EMBL/GenBank/DDBJ whole genome shotgun (WGS) entry which is preliminary data.</text>
</comment>
<keyword evidence="2" id="KW-1185">Reference proteome</keyword>
<evidence type="ECO:0000313" key="1">
    <source>
        <dbReference type="EMBL" id="KAK9866564.1"/>
    </source>
</evidence>
<gene>
    <name evidence="1" type="ORF">WJX84_002299</name>
</gene>
<name>A0AAW1TDW5_9CHLO</name>
<dbReference type="CDD" id="cd23767">
    <property type="entry name" value="IQCD"/>
    <property type="match status" value="1"/>
</dbReference>
<organism evidence="1 2">
    <name type="scientific">Apatococcus fuscideae</name>
    <dbReference type="NCBI Taxonomy" id="2026836"/>
    <lineage>
        <taxon>Eukaryota</taxon>
        <taxon>Viridiplantae</taxon>
        <taxon>Chlorophyta</taxon>
        <taxon>core chlorophytes</taxon>
        <taxon>Trebouxiophyceae</taxon>
        <taxon>Chlorellales</taxon>
        <taxon>Chlorellaceae</taxon>
        <taxon>Apatococcus</taxon>
    </lineage>
</organism>
<evidence type="ECO:0000313" key="2">
    <source>
        <dbReference type="Proteomes" id="UP001485043"/>
    </source>
</evidence>
<dbReference type="AlphaFoldDB" id="A0AAW1TDW5"/>
<reference evidence="1 2" key="1">
    <citation type="journal article" date="2024" name="Nat. Commun.">
        <title>Phylogenomics reveals the evolutionary origins of lichenization in chlorophyte algae.</title>
        <authorList>
            <person name="Puginier C."/>
            <person name="Libourel C."/>
            <person name="Otte J."/>
            <person name="Skaloud P."/>
            <person name="Haon M."/>
            <person name="Grisel S."/>
            <person name="Petersen M."/>
            <person name="Berrin J.G."/>
            <person name="Delaux P.M."/>
            <person name="Dal Grande F."/>
            <person name="Keller J."/>
        </authorList>
    </citation>
    <scope>NUCLEOTIDE SEQUENCE [LARGE SCALE GENOMIC DNA]</scope>
    <source>
        <strain evidence="1 2">SAG 2523</strain>
    </source>
</reference>
<sequence length="203" mass="22596">MDFSGRPNVKSREVLREDLLSTVKAERATREAQRARRKAALVIQSYWRASKIRAAVQCKILAEWKCTYGCFLALDSRLELEHVAGAISQILWCYLPCGPEMRRKLADGDFALRITRATLLAPLRGALALALRSASSTSSSENILHASSRMPFLKLVQELLLLCVSVLALEIDDALLAKAASRFLVVATEPERWAKHPSELCCD</sequence>
<protein>
    <submittedName>
        <fullName evidence="1">Uncharacterized protein</fullName>
    </submittedName>
</protein>
<proteinExistence type="predicted"/>
<dbReference type="Proteomes" id="UP001485043">
    <property type="component" value="Unassembled WGS sequence"/>
</dbReference>